<evidence type="ECO:0000256" key="22">
    <source>
        <dbReference type="ARBA" id="ARBA00072513"/>
    </source>
</evidence>
<dbReference type="GO" id="GO:0005634">
    <property type="term" value="C:nucleus"/>
    <property type="evidence" value="ECO:0007669"/>
    <property type="project" value="UniProtKB-SubCell"/>
</dbReference>
<dbReference type="PROSITE" id="PS51433">
    <property type="entry name" value="PNT"/>
    <property type="match status" value="1"/>
</dbReference>
<dbReference type="SMART" id="SM00413">
    <property type="entry name" value="ETS"/>
    <property type="match status" value="1"/>
</dbReference>
<feature type="domain" description="Ig-like" evidence="30">
    <location>
        <begin position="43"/>
        <end position="138"/>
    </location>
</feature>
<dbReference type="GO" id="GO:0006357">
    <property type="term" value="P:regulation of transcription by RNA polymerase II"/>
    <property type="evidence" value="ECO:0007669"/>
    <property type="project" value="UniProtKB-ARBA"/>
</dbReference>
<dbReference type="InterPro" id="IPR003599">
    <property type="entry name" value="Ig_sub"/>
</dbReference>
<dbReference type="InterPro" id="IPR036179">
    <property type="entry name" value="Ig-like_dom_sf"/>
</dbReference>
<keyword evidence="11" id="KW-0732">Signal</keyword>
<dbReference type="SUPFAM" id="SSF48726">
    <property type="entry name" value="Immunoglobulin"/>
    <property type="match status" value="2"/>
</dbReference>
<dbReference type="GO" id="GO:2000403">
    <property type="term" value="P:positive regulation of lymphocyte migration"/>
    <property type="evidence" value="ECO:0007669"/>
    <property type="project" value="UniProtKB-ARBA"/>
</dbReference>
<dbReference type="GO" id="GO:0050901">
    <property type="term" value="P:leukocyte tethering or rolling"/>
    <property type="evidence" value="ECO:0007669"/>
    <property type="project" value="UniProtKB-ARBA"/>
</dbReference>
<dbReference type="SMART" id="SM00408">
    <property type="entry name" value="IGc2"/>
    <property type="match status" value="2"/>
</dbReference>
<proteinExistence type="inferred from homology"/>
<evidence type="ECO:0000256" key="25">
    <source>
        <dbReference type="ARBA" id="ARBA00080794"/>
    </source>
</evidence>
<dbReference type="PROSITE" id="PS50061">
    <property type="entry name" value="ETS_DOMAIN_3"/>
    <property type="match status" value="1"/>
</dbReference>
<keyword evidence="8" id="KW-1003">Cell membrane</keyword>
<keyword evidence="12" id="KW-0965">Cell junction</keyword>
<keyword evidence="10 28" id="KW-0812">Transmembrane</keyword>
<keyword evidence="18" id="KW-0804">Transcription</keyword>
<dbReference type="InterPro" id="IPR003118">
    <property type="entry name" value="Pointed_dom"/>
</dbReference>
<evidence type="ECO:0000313" key="33">
    <source>
        <dbReference type="Proteomes" id="UP000028990"/>
    </source>
</evidence>
<dbReference type="InterPro" id="IPR024668">
    <property type="entry name" value="GABP_asu_N"/>
</dbReference>
<dbReference type="PRINTS" id="PR00454">
    <property type="entry name" value="ETSDOMAIN"/>
</dbReference>
<feature type="region of interest" description="Disordered" evidence="27">
    <location>
        <begin position="631"/>
        <end position="650"/>
    </location>
</feature>
<reference evidence="32 33" key="1">
    <citation type="submission" date="2013-11" db="EMBL/GenBank/DDBJ databases">
        <title>The Damaraland mole rat (Fukomys damarensis) genome and evolution of African mole rats.</title>
        <authorList>
            <person name="Gladyshev V.N."/>
            <person name="Fang X."/>
        </authorList>
    </citation>
    <scope>NUCLEOTIDE SEQUENCE [LARGE SCALE GENOMIC DNA]</scope>
    <source>
        <tissue evidence="32">Liver</tissue>
    </source>
</reference>
<dbReference type="GO" id="GO:0009986">
    <property type="term" value="C:cell surface"/>
    <property type="evidence" value="ECO:0007669"/>
    <property type="project" value="TreeGrafter"/>
</dbReference>
<comment type="subunit">
    <text evidence="6">Heterotetramer of two alpha and two beta subunits.</text>
</comment>
<dbReference type="InterPro" id="IPR013783">
    <property type="entry name" value="Ig-like_fold"/>
</dbReference>
<keyword evidence="17" id="KW-1015">Disulfide bond</keyword>
<comment type="similarity">
    <text evidence="4 26">Belongs to the ETS family.</text>
</comment>
<evidence type="ECO:0000256" key="24">
    <source>
        <dbReference type="ARBA" id="ARBA00077920"/>
    </source>
</evidence>
<feature type="domain" description="PNT" evidence="31">
    <location>
        <begin position="502"/>
        <end position="585"/>
    </location>
</feature>
<dbReference type="InterPro" id="IPR000418">
    <property type="entry name" value="Ets_dom"/>
</dbReference>
<evidence type="ECO:0000256" key="10">
    <source>
        <dbReference type="ARBA" id="ARBA00022692"/>
    </source>
</evidence>
<keyword evidence="21" id="KW-0393">Immunoglobulin domain</keyword>
<feature type="domain" description="ETS" evidence="29">
    <location>
        <begin position="654"/>
        <end position="734"/>
    </location>
</feature>
<dbReference type="PROSITE" id="PS50835">
    <property type="entry name" value="IG_LIKE"/>
    <property type="match status" value="2"/>
</dbReference>
<evidence type="ECO:0000256" key="18">
    <source>
        <dbReference type="ARBA" id="ARBA00023163"/>
    </source>
</evidence>
<dbReference type="FunFam" id="1.10.150.50:FF:000039">
    <property type="entry name" value="GA-binding protein alpha chain, putative"/>
    <property type="match status" value="1"/>
</dbReference>
<dbReference type="GO" id="GO:0005886">
    <property type="term" value="C:plasma membrane"/>
    <property type="evidence" value="ECO:0007669"/>
    <property type="project" value="UniProtKB-SubCell"/>
</dbReference>
<dbReference type="InterPro" id="IPR042625">
    <property type="entry name" value="JAM2"/>
</dbReference>
<evidence type="ECO:0000256" key="20">
    <source>
        <dbReference type="ARBA" id="ARBA00023242"/>
    </source>
</evidence>
<evidence type="ECO:0000256" key="13">
    <source>
        <dbReference type="ARBA" id="ARBA00022989"/>
    </source>
</evidence>
<keyword evidence="19" id="KW-0325">Glycoprotein</keyword>
<evidence type="ECO:0000256" key="7">
    <source>
        <dbReference type="ARBA" id="ARBA00022427"/>
    </source>
</evidence>
<accession>A0A091CU92</accession>
<keyword evidence="7" id="KW-0796">Tight junction</keyword>
<dbReference type="Gene3D" id="2.60.40.10">
    <property type="entry name" value="Immunoglobulins"/>
    <property type="match status" value="2"/>
</dbReference>
<dbReference type="InterPro" id="IPR036390">
    <property type="entry name" value="WH_DNA-bd_sf"/>
</dbReference>
<evidence type="ECO:0000256" key="3">
    <source>
        <dbReference type="ARBA" id="ARBA00004435"/>
    </source>
</evidence>
<evidence type="ECO:0000256" key="9">
    <source>
        <dbReference type="ARBA" id="ARBA00022553"/>
    </source>
</evidence>
<sequence>MVNPRMGYATWVLGSSADTFEERLGASWELISDHKAYYGLSAPKRHQVVTAIEYQEAILACKNPKKPISSRLEWKKLGRSISFVYYQQAFQGDFKDRAEMIDFSIRIKNVTRNDAGKYRCEISAPSEQGQNLAEDTITLEVLVAPAVPSCEIPSFALSGSVVELRCQDKEGNPAPEYIWFKDGSRLLESSKRDSRSTNSSYTMNTKSGTLKFSTVSKLDSGEYSCEAHNSVGSRRCSQKRMQVDDLSLSGIIAAVVVVVLVICACGLGVCYAQRKGYFSRAGALRLRVGAAADLTWRDVARGVRAAAVLCLLWSAGQGSGADCGAGLNSQNTSIMTKREAEELIEIEIDGTEKAECTEESIVEQTYTPAECVSQAIDINEPIGNLKKLLEPRLQCSLDAHEICLQDIQLDPERSLFDQGVKTDGTVQLSVQVISYQGIEPKLNILEIVKTAETVEVVIDPDAHHAEAEAHLVEEAQVITLDGTKHITTISDETSEQVTRWAAALEGYRKEQERLGIPYDPIQWSTDQVLHWVVWVMKEFSMTDIDLTTLNISGRELCSLNQEDFFQRVPRGEILWSHLELLRKYVLASQEQQMNEIVTIDQPVQIIPASVQSATPTTIKVINSSAKAAKVQRAPRISGEDRSSPGNRTGNNGQIQLWQFLLELLTDKDARDCISWVGDEGEFKLNQPELVAQKWGQRKNKPTMNYEKLSRALRYYYDGDMICKVQGKRFVYKFVCDLKTLIGYSAAELNRLVTECEQKKLAKMQLHGIAQPVTAVALATASLQTEKDN</sequence>
<evidence type="ECO:0000256" key="6">
    <source>
        <dbReference type="ARBA" id="ARBA00011103"/>
    </source>
</evidence>
<dbReference type="eggNOG" id="KOG3806">
    <property type="taxonomic scope" value="Eukaryota"/>
</dbReference>
<dbReference type="GO" id="GO:0000978">
    <property type="term" value="F:RNA polymerase II cis-regulatory region sequence-specific DNA binding"/>
    <property type="evidence" value="ECO:0007669"/>
    <property type="project" value="UniProtKB-ARBA"/>
</dbReference>
<dbReference type="CDD" id="cd08534">
    <property type="entry name" value="SAM_PNT-GABP-alpha"/>
    <property type="match status" value="1"/>
</dbReference>
<evidence type="ECO:0000256" key="27">
    <source>
        <dbReference type="SAM" id="MobiDB-lite"/>
    </source>
</evidence>
<dbReference type="InterPro" id="IPR003598">
    <property type="entry name" value="Ig_sub2"/>
</dbReference>
<dbReference type="Gene3D" id="1.10.150.50">
    <property type="entry name" value="Transcription Factor, Ets-1"/>
    <property type="match status" value="1"/>
</dbReference>
<evidence type="ECO:0000256" key="12">
    <source>
        <dbReference type="ARBA" id="ARBA00022949"/>
    </source>
</evidence>
<evidence type="ECO:0000256" key="19">
    <source>
        <dbReference type="ARBA" id="ARBA00023180"/>
    </source>
</evidence>
<comment type="subcellular location">
    <subcellularLocation>
        <location evidence="3">Cell junction</location>
        <location evidence="3">Tight junction</location>
    </subcellularLocation>
    <subcellularLocation>
        <location evidence="2">Cell membrane</location>
        <topology evidence="2">Single-pass type I membrane protein</topology>
    </subcellularLocation>
    <subcellularLocation>
        <location evidence="1 26">Nucleus</location>
    </subcellularLocation>
</comment>
<protein>
    <recommendedName>
        <fullName evidence="23">GA-binding protein alpha chain</fullName>
    </recommendedName>
    <alternativeName>
        <fullName evidence="24">Junctional adhesion molecule 2</fullName>
    </alternativeName>
    <alternativeName>
        <fullName evidence="22">Junctional adhesion molecule B</fullName>
    </alternativeName>
    <alternativeName>
        <fullName evidence="25">Vascular endothelial junction-associated molecule</fullName>
    </alternativeName>
</protein>
<dbReference type="SUPFAM" id="SSF47769">
    <property type="entry name" value="SAM/Pointed domain"/>
    <property type="match status" value="1"/>
</dbReference>
<dbReference type="GO" id="GO:0097241">
    <property type="term" value="P:hematopoietic stem cell migration to bone marrow"/>
    <property type="evidence" value="ECO:0007669"/>
    <property type="project" value="UniProtKB-ARBA"/>
</dbReference>
<evidence type="ECO:0000256" key="15">
    <source>
        <dbReference type="ARBA" id="ARBA00023125"/>
    </source>
</evidence>
<evidence type="ECO:0000256" key="17">
    <source>
        <dbReference type="ARBA" id="ARBA00023157"/>
    </source>
</evidence>
<feature type="domain" description="Ig-like" evidence="30">
    <location>
        <begin position="145"/>
        <end position="242"/>
    </location>
</feature>
<dbReference type="Pfam" id="PF13927">
    <property type="entry name" value="Ig_3"/>
    <property type="match status" value="1"/>
</dbReference>
<dbReference type="Proteomes" id="UP000028990">
    <property type="component" value="Unassembled WGS sequence"/>
</dbReference>
<dbReference type="Pfam" id="PF00178">
    <property type="entry name" value="Ets"/>
    <property type="match status" value="1"/>
</dbReference>
<evidence type="ECO:0000256" key="4">
    <source>
        <dbReference type="ARBA" id="ARBA00005562"/>
    </source>
</evidence>
<evidence type="ECO:0000256" key="14">
    <source>
        <dbReference type="ARBA" id="ARBA00023015"/>
    </source>
</evidence>
<dbReference type="SMART" id="SM00409">
    <property type="entry name" value="IG"/>
    <property type="match status" value="2"/>
</dbReference>
<keyword evidence="15 26" id="KW-0238">DNA-binding</keyword>
<keyword evidence="14" id="KW-0805">Transcription regulation</keyword>
<dbReference type="PANTHER" id="PTHR44663:SF2">
    <property type="entry name" value="JUNCTIONAL ADHESION MOLECULE B"/>
    <property type="match status" value="1"/>
</dbReference>
<dbReference type="EMBL" id="KN124353">
    <property type="protein sequence ID" value="KFO21563.1"/>
    <property type="molecule type" value="Genomic_DNA"/>
</dbReference>
<evidence type="ECO:0000256" key="5">
    <source>
        <dbReference type="ARBA" id="ARBA00008637"/>
    </source>
</evidence>
<dbReference type="GO" id="GO:0098636">
    <property type="term" value="C:protein complex involved in cell adhesion"/>
    <property type="evidence" value="ECO:0007669"/>
    <property type="project" value="TreeGrafter"/>
</dbReference>
<evidence type="ECO:0000259" key="30">
    <source>
        <dbReference type="PROSITE" id="PS50835"/>
    </source>
</evidence>
<dbReference type="SUPFAM" id="SSF46785">
    <property type="entry name" value="Winged helix' DNA-binding domain"/>
    <property type="match status" value="1"/>
</dbReference>
<dbReference type="Pfam" id="PF02198">
    <property type="entry name" value="SAM_PNT"/>
    <property type="match status" value="1"/>
</dbReference>
<keyword evidence="20 26" id="KW-0539">Nucleus</keyword>
<evidence type="ECO:0000256" key="21">
    <source>
        <dbReference type="ARBA" id="ARBA00023319"/>
    </source>
</evidence>
<gene>
    <name evidence="32" type="ORF">H920_16993</name>
</gene>
<dbReference type="Gene3D" id="3.10.20.90">
    <property type="entry name" value="Phosphatidylinositol 3-kinase Catalytic Subunit, Chain A, domain 1"/>
    <property type="match status" value="1"/>
</dbReference>
<evidence type="ECO:0000256" key="26">
    <source>
        <dbReference type="RuleBase" id="RU004019"/>
    </source>
</evidence>
<evidence type="ECO:0000256" key="16">
    <source>
        <dbReference type="ARBA" id="ARBA00023136"/>
    </source>
</evidence>
<dbReference type="InterPro" id="IPR013761">
    <property type="entry name" value="SAM/pointed_sf"/>
</dbReference>
<dbReference type="InterPro" id="IPR007110">
    <property type="entry name" value="Ig-like_dom"/>
</dbReference>
<dbReference type="PROSITE" id="PS00346">
    <property type="entry name" value="ETS_DOMAIN_2"/>
    <property type="match status" value="1"/>
</dbReference>
<evidence type="ECO:0000256" key="1">
    <source>
        <dbReference type="ARBA" id="ARBA00004123"/>
    </source>
</evidence>
<evidence type="ECO:0000259" key="29">
    <source>
        <dbReference type="PROSITE" id="PS50061"/>
    </source>
</evidence>
<organism evidence="32 33">
    <name type="scientific">Fukomys damarensis</name>
    <name type="common">Damaraland mole rat</name>
    <name type="synonym">Cryptomys damarensis</name>
    <dbReference type="NCBI Taxonomy" id="885580"/>
    <lineage>
        <taxon>Eukaryota</taxon>
        <taxon>Metazoa</taxon>
        <taxon>Chordata</taxon>
        <taxon>Craniata</taxon>
        <taxon>Vertebrata</taxon>
        <taxon>Euteleostomi</taxon>
        <taxon>Mammalia</taxon>
        <taxon>Eutheria</taxon>
        <taxon>Euarchontoglires</taxon>
        <taxon>Glires</taxon>
        <taxon>Rodentia</taxon>
        <taxon>Hystricomorpha</taxon>
        <taxon>Bathyergidae</taxon>
        <taxon>Fukomys</taxon>
    </lineage>
</organism>
<dbReference type="Gene3D" id="1.10.10.10">
    <property type="entry name" value="Winged helix-like DNA-binding domain superfamily/Winged helix DNA-binding domain"/>
    <property type="match status" value="1"/>
</dbReference>
<dbReference type="SMART" id="SM00251">
    <property type="entry name" value="SAM_PNT"/>
    <property type="match status" value="1"/>
</dbReference>
<dbReference type="InterPro" id="IPR029071">
    <property type="entry name" value="Ubiquitin-like_domsf"/>
</dbReference>
<keyword evidence="16 28" id="KW-0472">Membrane</keyword>
<evidence type="ECO:0000256" key="2">
    <source>
        <dbReference type="ARBA" id="ARBA00004251"/>
    </source>
</evidence>
<evidence type="ECO:0000256" key="23">
    <source>
        <dbReference type="ARBA" id="ARBA00073953"/>
    </source>
</evidence>
<evidence type="ECO:0000313" key="32">
    <source>
        <dbReference type="EMBL" id="KFO21563.1"/>
    </source>
</evidence>
<name>A0A091CU92_FUKDA</name>
<comment type="similarity">
    <text evidence="5">Belongs to the immunoglobulin superfamily.</text>
</comment>
<dbReference type="GO" id="GO:0003700">
    <property type="term" value="F:DNA-binding transcription factor activity"/>
    <property type="evidence" value="ECO:0007669"/>
    <property type="project" value="InterPro"/>
</dbReference>
<dbReference type="Pfam" id="PF11620">
    <property type="entry name" value="GABP-alpha"/>
    <property type="match status" value="1"/>
</dbReference>
<dbReference type="PANTHER" id="PTHR44663">
    <property type="entry name" value="JUNCTIONAL ADHESION MOLECULE B"/>
    <property type="match status" value="1"/>
</dbReference>
<dbReference type="FunFam" id="1.10.10.10:FF:000200">
    <property type="entry name" value="GA-binding protein alpha chain, putative"/>
    <property type="match status" value="1"/>
</dbReference>
<keyword evidence="9" id="KW-0597">Phosphoprotein</keyword>
<evidence type="ECO:0000256" key="11">
    <source>
        <dbReference type="ARBA" id="ARBA00022729"/>
    </source>
</evidence>
<dbReference type="STRING" id="885580.ENSFDAP00000012236"/>
<dbReference type="GO" id="GO:0005923">
    <property type="term" value="C:bicellular tight junction"/>
    <property type="evidence" value="ECO:0007669"/>
    <property type="project" value="UniProtKB-SubCell"/>
</dbReference>
<dbReference type="PROSITE" id="PS00345">
    <property type="entry name" value="ETS_DOMAIN_1"/>
    <property type="match status" value="1"/>
</dbReference>
<dbReference type="AlphaFoldDB" id="A0A091CU92"/>
<dbReference type="FunFam" id="2.60.40.10:FF:000342">
    <property type="entry name" value="Junctional adhesion molecule A"/>
    <property type="match status" value="1"/>
</dbReference>
<feature type="transmembrane region" description="Helical" evidence="28">
    <location>
        <begin position="246"/>
        <end position="272"/>
    </location>
</feature>
<dbReference type="InterPro" id="IPR036388">
    <property type="entry name" value="WH-like_DNA-bd_sf"/>
</dbReference>
<dbReference type="FunFam" id="3.10.20.90:FF:000110">
    <property type="entry name" value="GA-binding protein alpha chain isoform X1"/>
    <property type="match status" value="1"/>
</dbReference>
<dbReference type="SUPFAM" id="SSF54236">
    <property type="entry name" value="Ubiquitin-like"/>
    <property type="match status" value="1"/>
</dbReference>
<evidence type="ECO:0000256" key="28">
    <source>
        <dbReference type="SAM" id="Phobius"/>
    </source>
</evidence>
<dbReference type="CDD" id="cd17039">
    <property type="entry name" value="Ubl_ubiquitin_like"/>
    <property type="match status" value="1"/>
</dbReference>
<keyword evidence="13 28" id="KW-1133">Transmembrane helix</keyword>
<keyword evidence="33" id="KW-1185">Reference proteome</keyword>
<evidence type="ECO:0000256" key="8">
    <source>
        <dbReference type="ARBA" id="ARBA00022475"/>
    </source>
</evidence>
<evidence type="ECO:0000259" key="31">
    <source>
        <dbReference type="PROSITE" id="PS51433"/>
    </source>
</evidence>
<dbReference type="FunFam" id="2.60.40.10:FF:001393">
    <property type="entry name" value="Junctional adhesion molecule 2"/>
    <property type="match status" value="1"/>
</dbReference>